<keyword evidence="1" id="KW-0456">Lyase</keyword>
<organism evidence="2 3">
    <name type="scientific">Talaromyces atroroseus</name>
    <dbReference type="NCBI Taxonomy" id="1441469"/>
    <lineage>
        <taxon>Eukaryota</taxon>
        <taxon>Fungi</taxon>
        <taxon>Dikarya</taxon>
        <taxon>Ascomycota</taxon>
        <taxon>Pezizomycotina</taxon>
        <taxon>Eurotiomycetes</taxon>
        <taxon>Eurotiomycetidae</taxon>
        <taxon>Eurotiales</taxon>
        <taxon>Trichocomaceae</taxon>
        <taxon>Talaromyces</taxon>
        <taxon>Talaromyces sect. Trachyspermi</taxon>
    </lineage>
</organism>
<dbReference type="Pfam" id="PF06330">
    <property type="entry name" value="TRI5"/>
    <property type="match status" value="1"/>
</dbReference>
<dbReference type="InterPro" id="IPR024652">
    <property type="entry name" value="Trichodiene_synth"/>
</dbReference>
<protein>
    <submittedName>
        <fullName evidence="2">Uncharacterized protein</fullName>
    </submittedName>
</protein>
<name>A0A1Q5QCH6_TALAT</name>
<reference evidence="2 3" key="1">
    <citation type="submission" date="2015-06" db="EMBL/GenBank/DDBJ databases">
        <title>Talaromyces atroroseus IBT 11181 draft genome.</title>
        <authorList>
            <person name="Rasmussen K.B."/>
            <person name="Rasmussen S."/>
            <person name="Petersen B."/>
            <person name="Sicheritz-Ponten T."/>
            <person name="Mortensen U.H."/>
            <person name="Thrane U."/>
        </authorList>
    </citation>
    <scope>NUCLEOTIDE SEQUENCE [LARGE SCALE GENOMIC DNA]</scope>
    <source>
        <strain evidence="2 3">IBT 11181</strain>
    </source>
</reference>
<accession>A0A1Q5QCH6</accession>
<dbReference type="GeneID" id="31001785"/>
<dbReference type="OrthoDB" id="2998174at2759"/>
<sequence>MVTERIPAEPFRCSIVCFLDAIDYHDDNLTLEERVQGLRYVHSRDHGIFRWAPSQDHLEISRPGAHSRRHSHNLISWSIVGPRCLETRKLTSVSTCLLSMCSTMRLTRTPEHNHAGEKADTSGLGADVRASATTAEQLRQLLCLQHHALHL</sequence>
<dbReference type="EMBL" id="LFMY01000002">
    <property type="protein sequence ID" value="OKL63549.1"/>
    <property type="molecule type" value="Genomic_DNA"/>
</dbReference>
<comment type="caution">
    <text evidence="2">The sequence shown here is derived from an EMBL/GenBank/DDBJ whole genome shotgun (WGS) entry which is preliminary data.</text>
</comment>
<gene>
    <name evidence="2" type="ORF">UA08_02030</name>
</gene>
<evidence type="ECO:0000313" key="3">
    <source>
        <dbReference type="Proteomes" id="UP000214365"/>
    </source>
</evidence>
<dbReference type="GO" id="GO:0016838">
    <property type="term" value="F:carbon-oxygen lyase activity, acting on phosphates"/>
    <property type="evidence" value="ECO:0007669"/>
    <property type="project" value="InterPro"/>
</dbReference>
<proteinExistence type="predicted"/>
<dbReference type="RefSeq" id="XP_020123670.1">
    <property type="nucleotide sequence ID" value="XM_020261760.1"/>
</dbReference>
<evidence type="ECO:0000313" key="2">
    <source>
        <dbReference type="EMBL" id="OKL63549.1"/>
    </source>
</evidence>
<keyword evidence="3" id="KW-1185">Reference proteome</keyword>
<dbReference type="AlphaFoldDB" id="A0A1Q5QCH6"/>
<dbReference type="Proteomes" id="UP000214365">
    <property type="component" value="Unassembled WGS sequence"/>
</dbReference>
<evidence type="ECO:0000256" key="1">
    <source>
        <dbReference type="ARBA" id="ARBA00023239"/>
    </source>
</evidence>